<proteinExistence type="predicted"/>
<dbReference type="EMBL" id="BNAY01000004">
    <property type="protein sequence ID" value="GHH18847.1"/>
    <property type="molecule type" value="Genomic_DNA"/>
</dbReference>
<organism evidence="1 2">
    <name type="scientific">Amycolatopsis oliviviridis</name>
    <dbReference type="NCBI Taxonomy" id="1471590"/>
    <lineage>
        <taxon>Bacteria</taxon>
        <taxon>Bacillati</taxon>
        <taxon>Actinomycetota</taxon>
        <taxon>Actinomycetes</taxon>
        <taxon>Pseudonocardiales</taxon>
        <taxon>Pseudonocardiaceae</taxon>
        <taxon>Amycolatopsis</taxon>
    </lineage>
</organism>
<evidence type="ECO:0000313" key="1">
    <source>
        <dbReference type="EMBL" id="GHH18847.1"/>
    </source>
</evidence>
<protein>
    <submittedName>
        <fullName evidence="1">Uncharacterized protein</fullName>
    </submittedName>
</protein>
<sequence>MALVTIDGGELVVVIEGLDKLWALKSRLSIPLANVRGATADPGITADPKGIRAPGAHVPGVITAGTFHLDGEKVFWDVKDASKAVVIELADERYTRLVLQVDDPRATVALVEGALRGGAPSAKR</sequence>
<evidence type="ECO:0000313" key="2">
    <source>
        <dbReference type="Proteomes" id="UP000635387"/>
    </source>
</evidence>
<comment type="caution">
    <text evidence="1">The sequence shown here is derived from an EMBL/GenBank/DDBJ whole genome shotgun (WGS) entry which is preliminary data.</text>
</comment>
<dbReference type="Proteomes" id="UP000635387">
    <property type="component" value="Unassembled WGS sequence"/>
</dbReference>
<name>A0ABQ3LKA7_9PSEU</name>
<accession>A0ABQ3LKA7</accession>
<gene>
    <name evidence="1" type="ORF">GCM10017790_36780</name>
</gene>
<dbReference type="RefSeq" id="WP_191255731.1">
    <property type="nucleotide sequence ID" value="NZ_BNAY01000004.1"/>
</dbReference>
<reference evidence="2" key="1">
    <citation type="journal article" date="2019" name="Int. J. Syst. Evol. Microbiol.">
        <title>The Global Catalogue of Microorganisms (GCM) 10K type strain sequencing project: providing services to taxonomists for standard genome sequencing and annotation.</title>
        <authorList>
            <consortium name="The Broad Institute Genomics Platform"/>
            <consortium name="The Broad Institute Genome Sequencing Center for Infectious Disease"/>
            <person name="Wu L."/>
            <person name="Ma J."/>
        </authorList>
    </citation>
    <scope>NUCLEOTIDE SEQUENCE [LARGE SCALE GENOMIC DNA]</scope>
    <source>
        <strain evidence="2">CGMCC 4.7683</strain>
    </source>
</reference>
<keyword evidence="2" id="KW-1185">Reference proteome</keyword>